<dbReference type="VEuPathDB" id="TriTrypDB:BSAL_20780"/>
<dbReference type="Proteomes" id="UP000051952">
    <property type="component" value="Unassembled WGS sequence"/>
</dbReference>
<evidence type="ECO:0000313" key="1">
    <source>
        <dbReference type="EMBL" id="CUG89384.1"/>
    </source>
</evidence>
<sequence length="162" mass="18626">MFRCTFWKRCIPEFWKNTSNPWVSLAKVFEGAVQPEQQSVMERYEVNLSDGTKTGDSQEYESARSNAATYLGGNAHHDAYIWCRKKTDVKCEFAMPLQIRFGHPKTLPELKKQLLSSKSRDTQVQLLLSVNQAPCKVHETHRERIIMINAGAMCATSWLRES</sequence>
<reference evidence="2" key="1">
    <citation type="submission" date="2015-09" db="EMBL/GenBank/DDBJ databases">
        <authorList>
            <consortium name="Pathogen Informatics"/>
        </authorList>
    </citation>
    <scope>NUCLEOTIDE SEQUENCE [LARGE SCALE GENOMIC DNA]</scope>
    <source>
        <strain evidence="2">Lake Konstanz</strain>
    </source>
</reference>
<protein>
    <submittedName>
        <fullName evidence="1">Bodo-specific multi-copy gene family, putative</fullName>
    </submittedName>
</protein>
<proteinExistence type="predicted"/>
<keyword evidence="2" id="KW-1185">Reference proteome</keyword>
<dbReference type="EMBL" id="CYKH01001733">
    <property type="protein sequence ID" value="CUG89384.1"/>
    <property type="molecule type" value="Genomic_DNA"/>
</dbReference>
<evidence type="ECO:0000313" key="2">
    <source>
        <dbReference type="Proteomes" id="UP000051952"/>
    </source>
</evidence>
<gene>
    <name evidence="1" type="ORF">BSAL_20780</name>
</gene>
<accession>A0A0S4JJM3</accession>
<dbReference type="AlphaFoldDB" id="A0A0S4JJM3"/>
<organism evidence="1 2">
    <name type="scientific">Bodo saltans</name>
    <name type="common">Flagellated protozoan</name>
    <dbReference type="NCBI Taxonomy" id="75058"/>
    <lineage>
        <taxon>Eukaryota</taxon>
        <taxon>Discoba</taxon>
        <taxon>Euglenozoa</taxon>
        <taxon>Kinetoplastea</taxon>
        <taxon>Metakinetoplastina</taxon>
        <taxon>Eubodonida</taxon>
        <taxon>Bodonidae</taxon>
        <taxon>Bodo</taxon>
    </lineage>
</organism>
<name>A0A0S4JJM3_BODSA</name>